<accession>A0A9N9KJ09</accession>
<keyword evidence="3" id="KW-1185">Reference proteome</keyword>
<feature type="non-terminal residue" evidence="2">
    <location>
        <position position="94"/>
    </location>
</feature>
<dbReference type="AlphaFoldDB" id="A0A9N9KJ09"/>
<gene>
    <name evidence="2" type="ORF">CPELLU_LOCUS21199</name>
</gene>
<evidence type="ECO:0000256" key="1">
    <source>
        <dbReference type="SAM" id="MobiDB-lite"/>
    </source>
</evidence>
<evidence type="ECO:0000313" key="3">
    <source>
        <dbReference type="Proteomes" id="UP000789759"/>
    </source>
</evidence>
<organism evidence="2 3">
    <name type="scientific">Cetraspora pellucida</name>
    <dbReference type="NCBI Taxonomy" id="1433469"/>
    <lineage>
        <taxon>Eukaryota</taxon>
        <taxon>Fungi</taxon>
        <taxon>Fungi incertae sedis</taxon>
        <taxon>Mucoromycota</taxon>
        <taxon>Glomeromycotina</taxon>
        <taxon>Glomeromycetes</taxon>
        <taxon>Diversisporales</taxon>
        <taxon>Gigasporaceae</taxon>
        <taxon>Cetraspora</taxon>
    </lineage>
</organism>
<feature type="non-terminal residue" evidence="2">
    <location>
        <position position="1"/>
    </location>
</feature>
<sequence>FVAKAWKNVTENVIIHAWQKTEILPSTDLESSIKPNDNDEVDISTRKFIEINNKYMTSEITKIEDIIAEIQEEDDEKEPEKPVKSVTTVQAIAG</sequence>
<dbReference type="EMBL" id="CAJVQA010075361">
    <property type="protein sequence ID" value="CAG8835159.1"/>
    <property type="molecule type" value="Genomic_DNA"/>
</dbReference>
<proteinExistence type="predicted"/>
<comment type="caution">
    <text evidence="2">The sequence shown here is derived from an EMBL/GenBank/DDBJ whole genome shotgun (WGS) entry which is preliminary data.</text>
</comment>
<reference evidence="2" key="1">
    <citation type="submission" date="2021-06" db="EMBL/GenBank/DDBJ databases">
        <authorList>
            <person name="Kallberg Y."/>
            <person name="Tangrot J."/>
            <person name="Rosling A."/>
        </authorList>
    </citation>
    <scope>NUCLEOTIDE SEQUENCE</scope>
    <source>
        <strain evidence="2">FL966</strain>
    </source>
</reference>
<dbReference type="Proteomes" id="UP000789759">
    <property type="component" value="Unassembled WGS sequence"/>
</dbReference>
<evidence type="ECO:0000313" key="2">
    <source>
        <dbReference type="EMBL" id="CAG8835159.1"/>
    </source>
</evidence>
<protein>
    <submittedName>
        <fullName evidence="2">8548_t:CDS:1</fullName>
    </submittedName>
</protein>
<feature type="region of interest" description="Disordered" evidence="1">
    <location>
        <begin position="71"/>
        <end position="94"/>
    </location>
</feature>
<dbReference type="OrthoDB" id="2435434at2759"/>
<name>A0A9N9KJ09_9GLOM</name>
<feature type="compositionally biased region" description="Polar residues" evidence="1">
    <location>
        <begin position="85"/>
        <end position="94"/>
    </location>
</feature>